<accession>A0A1B2JCP7</accession>
<gene>
    <name evidence="2" type="ORF">ATY40_BA7502900</name>
</gene>
<proteinExistence type="predicted"/>
<sequence length="177" mass="20130">MGLRLDNSDSDGDDATQHRTKRVRISESGDYVLPYSNNPITANNSNNSNTPNESPANAPEQSPPVRNQMTDIMSFAYLHDNSIFVQRLQEPAELRRSNAIRFRHLLRPPLIFRRTDEVNLGPESFDNIFMSEKNNDSTDLLEQREEINHKAIEHGKNKFGQRLASGVVKNAGVKRTR</sequence>
<dbReference type="Proteomes" id="UP000094565">
    <property type="component" value="Chromosome 2"/>
</dbReference>
<reference evidence="2 3" key="1">
    <citation type="submission" date="2016-02" db="EMBL/GenBank/DDBJ databases">
        <title>Comparative genomic and transcriptomic foundation for Pichia pastoris.</title>
        <authorList>
            <person name="Love K.R."/>
            <person name="Shah K.A."/>
            <person name="Whittaker C.A."/>
            <person name="Wu J."/>
            <person name="Bartlett M.C."/>
            <person name="Ma D."/>
            <person name="Leeson R.L."/>
            <person name="Priest M."/>
            <person name="Young S.K."/>
            <person name="Love J.C."/>
        </authorList>
    </citation>
    <scope>NUCLEOTIDE SEQUENCE [LARGE SCALE GENOMIC DNA]</scope>
    <source>
        <strain evidence="2 3">ATCC 28485</strain>
    </source>
</reference>
<evidence type="ECO:0000313" key="2">
    <source>
        <dbReference type="EMBL" id="ANZ75816.1"/>
    </source>
</evidence>
<dbReference type="AlphaFoldDB" id="A0A1B2JCP7"/>
<keyword evidence="3" id="KW-1185">Reference proteome</keyword>
<name>A0A1B2JCP7_PICPA</name>
<evidence type="ECO:0000256" key="1">
    <source>
        <dbReference type="SAM" id="MobiDB-lite"/>
    </source>
</evidence>
<organism evidence="2 3">
    <name type="scientific">Komagataella pastoris</name>
    <name type="common">Yeast</name>
    <name type="synonym">Pichia pastoris</name>
    <dbReference type="NCBI Taxonomy" id="4922"/>
    <lineage>
        <taxon>Eukaryota</taxon>
        <taxon>Fungi</taxon>
        <taxon>Dikarya</taxon>
        <taxon>Ascomycota</taxon>
        <taxon>Saccharomycotina</taxon>
        <taxon>Pichiomycetes</taxon>
        <taxon>Pichiales</taxon>
        <taxon>Pichiaceae</taxon>
        <taxon>Komagataella</taxon>
    </lineage>
</organism>
<feature type="compositionally biased region" description="Low complexity" evidence="1">
    <location>
        <begin position="36"/>
        <end position="60"/>
    </location>
</feature>
<feature type="region of interest" description="Disordered" evidence="1">
    <location>
        <begin position="1"/>
        <end position="66"/>
    </location>
</feature>
<protein>
    <submittedName>
        <fullName evidence="2">BA75_02900T0</fullName>
    </submittedName>
</protein>
<dbReference type="OrthoDB" id="10320375at2759"/>
<dbReference type="EMBL" id="CP014585">
    <property type="protein sequence ID" value="ANZ75816.1"/>
    <property type="molecule type" value="Genomic_DNA"/>
</dbReference>
<evidence type="ECO:0000313" key="3">
    <source>
        <dbReference type="Proteomes" id="UP000094565"/>
    </source>
</evidence>